<dbReference type="PANTHER" id="PTHR46060:SF1">
    <property type="entry name" value="MARINER MOS1 TRANSPOSASE-LIKE PROTEIN"/>
    <property type="match status" value="1"/>
</dbReference>
<dbReference type="STRING" id="105785.A0A2J7RSL5"/>
<dbReference type="Proteomes" id="UP000235965">
    <property type="component" value="Unassembled WGS sequence"/>
</dbReference>
<evidence type="ECO:0000313" key="1">
    <source>
        <dbReference type="EMBL" id="PNF43836.1"/>
    </source>
</evidence>
<comment type="caution">
    <text evidence="1">The sequence shown here is derived from an EMBL/GenBank/DDBJ whole genome shotgun (WGS) entry which is preliminary data.</text>
</comment>
<dbReference type="GO" id="GO:0003676">
    <property type="term" value="F:nucleic acid binding"/>
    <property type="evidence" value="ECO:0007669"/>
    <property type="project" value="InterPro"/>
</dbReference>
<dbReference type="AlphaFoldDB" id="A0A2J7RSL5"/>
<proteinExistence type="predicted"/>
<keyword evidence="2" id="KW-1185">Reference proteome</keyword>
<dbReference type="InParanoid" id="A0A2J7RSL5"/>
<dbReference type="InterPro" id="IPR036397">
    <property type="entry name" value="RNaseH_sf"/>
</dbReference>
<sequence length="109" mass="12533">MEDRHITVRELAKEIGVSIGSVHSILTKDLGMRRDSTKFVPKLLTMEQKQRPKTWQLHHDNAPAHSAHLIQIFVAKHNIPVVRQAPYSPDMTPCDFWLFPKLKMPLKGT</sequence>
<evidence type="ECO:0008006" key="3">
    <source>
        <dbReference type="Google" id="ProtNLM"/>
    </source>
</evidence>
<protein>
    <recommendedName>
        <fullName evidence="3">Tc1-like transposase DDE domain-containing protein</fullName>
    </recommendedName>
</protein>
<dbReference type="InterPro" id="IPR052709">
    <property type="entry name" value="Transposase-MT_Hybrid"/>
</dbReference>
<reference evidence="1 2" key="1">
    <citation type="submission" date="2017-12" db="EMBL/GenBank/DDBJ databases">
        <title>Hemimetabolous genomes reveal molecular basis of termite eusociality.</title>
        <authorList>
            <person name="Harrison M.C."/>
            <person name="Jongepier E."/>
            <person name="Robertson H.M."/>
            <person name="Arning N."/>
            <person name="Bitard-Feildel T."/>
            <person name="Chao H."/>
            <person name="Childers C.P."/>
            <person name="Dinh H."/>
            <person name="Doddapaneni H."/>
            <person name="Dugan S."/>
            <person name="Gowin J."/>
            <person name="Greiner C."/>
            <person name="Han Y."/>
            <person name="Hu H."/>
            <person name="Hughes D.S.T."/>
            <person name="Huylmans A.-K."/>
            <person name="Kemena C."/>
            <person name="Kremer L.P.M."/>
            <person name="Lee S.L."/>
            <person name="Lopez-Ezquerra A."/>
            <person name="Mallet L."/>
            <person name="Monroy-Kuhn J.M."/>
            <person name="Moser A."/>
            <person name="Murali S.C."/>
            <person name="Muzny D.M."/>
            <person name="Otani S."/>
            <person name="Piulachs M.-D."/>
            <person name="Poelchau M."/>
            <person name="Qu J."/>
            <person name="Schaub F."/>
            <person name="Wada-Katsumata A."/>
            <person name="Worley K.C."/>
            <person name="Xie Q."/>
            <person name="Ylla G."/>
            <person name="Poulsen M."/>
            <person name="Gibbs R.A."/>
            <person name="Schal C."/>
            <person name="Richards S."/>
            <person name="Belles X."/>
            <person name="Korb J."/>
            <person name="Bornberg-Bauer E."/>
        </authorList>
    </citation>
    <scope>NUCLEOTIDE SEQUENCE [LARGE SCALE GENOMIC DNA]</scope>
    <source>
        <tissue evidence="1">Whole body</tissue>
    </source>
</reference>
<gene>
    <name evidence="1" type="ORF">B7P43_G06040</name>
</gene>
<dbReference type="EMBL" id="NEVH01000252">
    <property type="protein sequence ID" value="PNF43836.1"/>
    <property type="molecule type" value="Genomic_DNA"/>
</dbReference>
<accession>A0A2J7RSL5</accession>
<organism evidence="1 2">
    <name type="scientific">Cryptotermes secundus</name>
    <dbReference type="NCBI Taxonomy" id="105785"/>
    <lineage>
        <taxon>Eukaryota</taxon>
        <taxon>Metazoa</taxon>
        <taxon>Ecdysozoa</taxon>
        <taxon>Arthropoda</taxon>
        <taxon>Hexapoda</taxon>
        <taxon>Insecta</taxon>
        <taxon>Pterygota</taxon>
        <taxon>Neoptera</taxon>
        <taxon>Polyneoptera</taxon>
        <taxon>Dictyoptera</taxon>
        <taxon>Blattodea</taxon>
        <taxon>Blattoidea</taxon>
        <taxon>Termitoidae</taxon>
        <taxon>Kalotermitidae</taxon>
        <taxon>Cryptotermitinae</taxon>
        <taxon>Cryptotermes</taxon>
    </lineage>
</organism>
<evidence type="ECO:0000313" key="2">
    <source>
        <dbReference type="Proteomes" id="UP000235965"/>
    </source>
</evidence>
<name>A0A2J7RSL5_9NEOP</name>
<dbReference type="Gene3D" id="3.30.420.10">
    <property type="entry name" value="Ribonuclease H-like superfamily/Ribonuclease H"/>
    <property type="match status" value="1"/>
</dbReference>
<dbReference type="PANTHER" id="PTHR46060">
    <property type="entry name" value="MARINER MOS1 TRANSPOSASE-LIKE PROTEIN"/>
    <property type="match status" value="1"/>
</dbReference>